<sequence>MAPPAKIQPKLARSASGYTKKQQSAPTAVAPAIRQQVVPVIPLAYMSKQPNGTRNAATKSSPNDAPTVSTSSNGYPASSLEAALISRDPLHSPKNFENEAKSENVESLVSAPTPRTRVEQQSLSSLFQVNGASHINTKTNTGASYGPEQAGGESHPGFISSRTPNGVFLSSPLTGVNGGSSYNSQPQSATSTTKPEFAPSLPTPSHPLQRQPLIADHLHHPAAFHAPHPHHMHPHQHRHQMSNGGGIMFGGFDSHTPSPAPIPGGFMPPPHPPINGENRGHPRPNGHHHAHSNSNGFPTPINTRFPGEMPPMSTMGAVPAPTPPVHVEAYTPGAGRYGPPTPHSFHGSHTSGEPNGTETVALPYPPNGSYAPHTRFDHPAAHPHPPGPFPPFIPPQPISRQFNMAEDELMEGVLYIRSLFNNRELADCVLELISAKGLHPPVKISGHRLILARSPALRQHILTARAKDRGSHTITMEIDDFYLRSDAWWTAVQRLYQHPLFQLPPLLGNAGHGIDYAGNTADRFGFCLGYAAAGHVLSMPDVLIRGLEIAANNLTWETLEVGLGFVLENTIQRHFDHTEPEGALPSTFLEFGYGPETKILLSAILNFLISEFPPNFELDTLVLDPPKIARIPTSVATTASPTRVRTADNLMPTIARGSNSHQPPKSTRPFSIKFGDLPAAYPDDGASPHREPAKFSSILSRILLNLPFDELCQVLTSGSNGVSGWNTAQDRYYAVVDVVAEREARRLRAVEAVRSEAVPNAHEIQSRLSTPHRYTTVEQWDVLNWEEEVVRGETPRIARRWVPQFDVIQQPMQQRAQPPYDMPESMV</sequence>
<reference evidence="1" key="1">
    <citation type="submission" date="2022-10" db="EMBL/GenBank/DDBJ databases">
        <title>Genome Sequence of Xylaria curta.</title>
        <authorList>
            <person name="Buettner E."/>
        </authorList>
    </citation>
    <scope>NUCLEOTIDE SEQUENCE</scope>
    <source>
        <strain evidence="1">Babe10</strain>
    </source>
</reference>
<dbReference type="EMBL" id="JAPDGR010000366">
    <property type="protein sequence ID" value="KAJ2990961.1"/>
    <property type="molecule type" value="Genomic_DNA"/>
</dbReference>
<accession>A0ACC1PFM3</accession>
<proteinExistence type="predicted"/>
<organism evidence="1 2">
    <name type="scientific">Xylaria curta</name>
    <dbReference type="NCBI Taxonomy" id="42375"/>
    <lineage>
        <taxon>Eukaryota</taxon>
        <taxon>Fungi</taxon>
        <taxon>Dikarya</taxon>
        <taxon>Ascomycota</taxon>
        <taxon>Pezizomycotina</taxon>
        <taxon>Sordariomycetes</taxon>
        <taxon>Xylariomycetidae</taxon>
        <taxon>Xylariales</taxon>
        <taxon>Xylariaceae</taxon>
        <taxon>Xylaria</taxon>
    </lineage>
</organism>
<comment type="caution">
    <text evidence="1">The sequence shown here is derived from an EMBL/GenBank/DDBJ whole genome shotgun (WGS) entry which is preliminary data.</text>
</comment>
<protein>
    <submittedName>
        <fullName evidence="1">Uncharacterized protein</fullName>
    </submittedName>
</protein>
<keyword evidence="2" id="KW-1185">Reference proteome</keyword>
<gene>
    <name evidence="1" type="ORF">NUW58_g2704</name>
</gene>
<name>A0ACC1PFM3_9PEZI</name>
<dbReference type="Proteomes" id="UP001143856">
    <property type="component" value="Unassembled WGS sequence"/>
</dbReference>
<evidence type="ECO:0000313" key="1">
    <source>
        <dbReference type="EMBL" id="KAJ2990961.1"/>
    </source>
</evidence>
<evidence type="ECO:0000313" key="2">
    <source>
        <dbReference type="Proteomes" id="UP001143856"/>
    </source>
</evidence>